<proteinExistence type="predicted"/>
<name>A0A553RGY0_9TELE</name>
<gene>
    <name evidence="2" type="ORF">DNTS_023542</name>
</gene>
<accession>A0A553RGY0</accession>
<evidence type="ECO:0000313" key="2">
    <source>
        <dbReference type="EMBL" id="TRZ01442.1"/>
    </source>
</evidence>
<keyword evidence="3" id="KW-1185">Reference proteome</keyword>
<feature type="region of interest" description="Disordered" evidence="1">
    <location>
        <begin position="49"/>
        <end position="84"/>
    </location>
</feature>
<evidence type="ECO:0000256" key="1">
    <source>
        <dbReference type="SAM" id="MobiDB-lite"/>
    </source>
</evidence>
<dbReference type="EMBL" id="SRMA01024102">
    <property type="protein sequence ID" value="TRZ01442.1"/>
    <property type="molecule type" value="Genomic_DNA"/>
</dbReference>
<dbReference type="AlphaFoldDB" id="A0A553RGY0"/>
<reference evidence="2 3" key="1">
    <citation type="journal article" date="2019" name="Sci. Data">
        <title>Hybrid genome assembly and annotation of Danionella translucida.</title>
        <authorList>
            <person name="Kadobianskyi M."/>
            <person name="Schulze L."/>
            <person name="Schuelke M."/>
            <person name="Judkewitz B."/>
        </authorList>
    </citation>
    <scope>NUCLEOTIDE SEQUENCE [LARGE SCALE GENOMIC DNA]</scope>
    <source>
        <strain evidence="2 3">Bolton</strain>
    </source>
</reference>
<comment type="caution">
    <text evidence="2">The sequence shown here is derived from an EMBL/GenBank/DDBJ whole genome shotgun (WGS) entry which is preliminary data.</text>
</comment>
<protein>
    <submittedName>
        <fullName evidence="2">Uncharacterized protein</fullName>
    </submittedName>
</protein>
<sequence>MKARSSSASAEADALVSLRGNLGETSDMLSTFSGMLSIFPPREVWECRAAGPPPHSHGPFTGNEALGQSRGPLPWQPKPIPPQKTLVWVNAGS</sequence>
<organism evidence="2 3">
    <name type="scientific">Danionella cerebrum</name>
    <dbReference type="NCBI Taxonomy" id="2873325"/>
    <lineage>
        <taxon>Eukaryota</taxon>
        <taxon>Metazoa</taxon>
        <taxon>Chordata</taxon>
        <taxon>Craniata</taxon>
        <taxon>Vertebrata</taxon>
        <taxon>Euteleostomi</taxon>
        <taxon>Actinopterygii</taxon>
        <taxon>Neopterygii</taxon>
        <taxon>Teleostei</taxon>
        <taxon>Ostariophysi</taxon>
        <taxon>Cypriniformes</taxon>
        <taxon>Danionidae</taxon>
        <taxon>Danioninae</taxon>
        <taxon>Danionella</taxon>
    </lineage>
</organism>
<evidence type="ECO:0000313" key="3">
    <source>
        <dbReference type="Proteomes" id="UP000316079"/>
    </source>
</evidence>
<dbReference type="Proteomes" id="UP000316079">
    <property type="component" value="Unassembled WGS sequence"/>
</dbReference>